<accession>A0ABT5BS61</accession>
<dbReference type="EMBL" id="JAQNDN010000028">
    <property type="protein sequence ID" value="MDC0675756.1"/>
    <property type="molecule type" value="Genomic_DNA"/>
</dbReference>
<protein>
    <submittedName>
        <fullName evidence="1">Uncharacterized protein</fullName>
    </submittedName>
</protein>
<dbReference type="RefSeq" id="WP_272011274.1">
    <property type="nucleotide sequence ID" value="NZ_JAQNDN010000028.1"/>
</dbReference>
<sequence>MPPPPLPLVRTASLIAQIRKEHLVIATVGGAPIFAELDRVSGGTYESLWLASATIFAVEVVRLVRGQALLVLRGVFRAASSFRGDPQDVRWVGPIAEDEAALAEAKIAAALGLPRPVTEVDEAALAADPKAYDGRWIRVVASWRTGLEHSSVAGLWFEPPGPYAYHVSGESRRTIVGRVTVAEAKGLPGFGHFGMWRGTLQAVTMEPPPSVPHEVVNAR</sequence>
<reference evidence="1 2" key="1">
    <citation type="submission" date="2022-11" db="EMBL/GenBank/DDBJ databases">
        <title>Minimal conservation of predation-associated metabolite biosynthetic gene clusters underscores biosynthetic potential of Myxococcota including descriptions for ten novel species: Archangium lansinium sp. nov., Myxococcus landrumus sp. nov., Nannocystis bai.</title>
        <authorList>
            <person name="Ahearne A."/>
            <person name="Stevens C."/>
            <person name="Dowd S."/>
        </authorList>
    </citation>
    <scope>NUCLEOTIDE SEQUENCE [LARGE SCALE GENOMIC DNA]</scope>
    <source>
        <strain evidence="1 2">NCELM</strain>
    </source>
</reference>
<dbReference type="Proteomes" id="UP001217838">
    <property type="component" value="Unassembled WGS sequence"/>
</dbReference>
<proteinExistence type="predicted"/>
<evidence type="ECO:0000313" key="2">
    <source>
        <dbReference type="Proteomes" id="UP001217838"/>
    </source>
</evidence>
<name>A0ABT5BS61_9BACT</name>
<organism evidence="1 2">
    <name type="scientific">Nannocystis radixulma</name>
    <dbReference type="NCBI Taxonomy" id="2995305"/>
    <lineage>
        <taxon>Bacteria</taxon>
        <taxon>Pseudomonadati</taxon>
        <taxon>Myxococcota</taxon>
        <taxon>Polyangia</taxon>
        <taxon>Nannocystales</taxon>
        <taxon>Nannocystaceae</taxon>
        <taxon>Nannocystis</taxon>
    </lineage>
</organism>
<comment type="caution">
    <text evidence="1">The sequence shown here is derived from an EMBL/GenBank/DDBJ whole genome shotgun (WGS) entry which is preliminary data.</text>
</comment>
<gene>
    <name evidence="1" type="ORF">POL58_48960</name>
</gene>
<keyword evidence="2" id="KW-1185">Reference proteome</keyword>
<evidence type="ECO:0000313" key="1">
    <source>
        <dbReference type="EMBL" id="MDC0675756.1"/>
    </source>
</evidence>